<protein>
    <recommendedName>
        <fullName evidence="5">DUF2946 domain-containing protein</fullName>
    </recommendedName>
</protein>
<accession>A0A6C2CAS3</accession>
<reference evidence="3 4" key="1">
    <citation type="submission" date="2019-01" db="EMBL/GenBank/DDBJ databases">
        <title>Zoogloea oleivorans genome sequencing and assembly.</title>
        <authorList>
            <person name="Tancsics A."/>
            <person name="Farkas M."/>
            <person name="Kriszt B."/>
            <person name="Maroti G."/>
            <person name="Horvath B."/>
        </authorList>
    </citation>
    <scope>NUCLEOTIDE SEQUENCE [LARGE SCALE GENOMIC DNA]</scope>
    <source>
        <strain evidence="3 4">Buc</strain>
    </source>
</reference>
<feature type="chain" id="PRO_5025594596" description="DUF2946 domain-containing protein" evidence="2">
    <location>
        <begin position="29"/>
        <end position="114"/>
    </location>
</feature>
<evidence type="ECO:0000313" key="4">
    <source>
        <dbReference type="Proteomes" id="UP000389128"/>
    </source>
</evidence>
<organism evidence="3 4">
    <name type="scientific">Zoogloea oleivorans</name>
    <dbReference type="NCBI Taxonomy" id="1552750"/>
    <lineage>
        <taxon>Bacteria</taxon>
        <taxon>Pseudomonadati</taxon>
        <taxon>Pseudomonadota</taxon>
        <taxon>Betaproteobacteria</taxon>
        <taxon>Rhodocyclales</taxon>
        <taxon>Zoogloeaceae</taxon>
        <taxon>Zoogloea</taxon>
    </lineage>
</organism>
<dbReference type="EMBL" id="SDKK01000045">
    <property type="protein sequence ID" value="TYC51114.1"/>
    <property type="molecule type" value="Genomic_DNA"/>
</dbReference>
<name>A0A6C2CAS3_9RHOO</name>
<feature type="signal peptide" evidence="2">
    <location>
        <begin position="1"/>
        <end position="28"/>
    </location>
</feature>
<evidence type="ECO:0000313" key="3">
    <source>
        <dbReference type="EMBL" id="TYC51114.1"/>
    </source>
</evidence>
<keyword evidence="2" id="KW-0732">Signal</keyword>
<evidence type="ECO:0000256" key="1">
    <source>
        <dbReference type="SAM" id="MobiDB-lite"/>
    </source>
</evidence>
<feature type="region of interest" description="Disordered" evidence="1">
    <location>
        <begin position="89"/>
        <end position="114"/>
    </location>
</feature>
<gene>
    <name evidence="3" type="ORF">ETQ85_24705</name>
</gene>
<dbReference type="RefSeq" id="WP_148581672.1">
    <property type="nucleotide sequence ID" value="NZ_SDKK01000045.1"/>
</dbReference>
<keyword evidence="4" id="KW-1185">Reference proteome</keyword>
<evidence type="ECO:0008006" key="5">
    <source>
        <dbReference type="Google" id="ProtNLM"/>
    </source>
</evidence>
<feature type="compositionally biased region" description="Pro residues" evidence="1">
    <location>
        <begin position="105"/>
        <end position="114"/>
    </location>
</feature>
<proteinExistence type="predicted"/>
<comment type="caution">
    <text evidence="3">The sequence shown here is derived from an EMBL/GenBank/DDBJ whole genome shotgun (WGS) entry which is preliminary data.</text>
</comment>
<dbReference type="OrthoDB" id="8563558at2"/>
<dbReference type="AlphaFoldDB" id="A0A6C2CAS3"/>
<evidence type="ECO:0000256" key="2">
    <source>
        <dbReference type="SAM" id="SignalP"/>
    </source>
</evidence>
<dbReference type="Proteomes" id="UP000389128">
    <property type="component" value="Unassembled WGS sequence"/>
</dbReference>
<sequence length="114" mass="12333">MSRYLRFRSIIAMLLAFCLVSASLWSYGAEATADIVSDECIHFKVDSPDSGIADKHCNHGCHAQSHFTGAGLGNATLFPTTLAAQEGVGFPDNARIPTRPNEGPFRPPRPLFQA</sequence>